<dbReference type="STRING" id="100225.SAMN05421595_0948"/>
<dbReference type="AlphaFoldDB" id="K6V4Q6"/>
<evidence type="ECO:0000256" key="2">
    <source>
        <dbReference type="SAM" id="SignalP"/>
    </source>
</evidence>
<evidence type="ECO:0000313" key="4">
    <source>
        <dbReference type="Proteomes" id="UP000008495"/>
    </source>
</evidence>
<sequence length="210" mass="20852">MDRRRSRLVALGMTAMLAASTTGCGLSTDESDALPDHTGICVDRSTGIRLDDAVCAADRIPPSPAPTDNPTTSPTPPPTTAVPTTHCTPVSAPPTPPTAGTSTTSEPSDTAATAPTPCPPGQALADRPESSGATSNPYRSHGWYFIPWGSSAPAVGSTAHGGTFSEPLQGSSRVGGVSAAGGKVSEASFSKAKSSIVRGGFGSSGSKGGS</sequence>
<keyword evidence="2" id="KW-0732">Signal</keyword>
<proteinExistence type="predicted"/>
<comment type="caution">
    <text evidence="3">The sequence shown here is derived from an EMBL/GenBank/DDBJ whole genome shotgun (WGS) entry which is preliminary data.</text>
</comment>
<feature type="compositionally biased region" description="Gly residues" evidence="1">
    <location>
        <begin position="199"/>
        <end position="210"/>
    </location>
</feature>
<feature type="region of interest" description="Disordered" evidence="1">
    <location>
        <begin position="57"/>
        <end position="135"/>
    </location>
</feature>
<protein>
    <recommendedName>
        <fullName evidence="5">Lipoprotein</fullName>
    </recommendedName>
</protein>
<organism evidence="3 4">
    <name type="scientific">Austwickia chelonae NBRC 105200</name>
    <dbReference type="NCBI Taxonomy" id="1184607"/>
    <lineage>
        <taxon>Bacteria</taxon>
        <taxon>Bacillati</taxon>
        <taxon>Actinomycetota</taxon>
        <taxon>Actinomycetes</taxon>
        <taxon>Micrococcales</taxon>
        <taxon>Dermatophilaceae</taxon>
        <taxon>Austwickia</taxon>
    </lineage>
</organism>
<feature type="compositionally biased region" description="Pro residues" evidence="1">
    <location>
        <begin position="61"/>
        <end position="80"/>
    </location>
</feature>
<dbReference type="Proteomes" id="UP000008495">
    <property type="component" value="Unassembled WGS sequence"/>
</dbReference>
<feature type="compositionally biased region" description="Low complexity" evidence="1">
    <location>
        <begin position="170"/>
        <end position="188"/>
    </location>
</feature>
<dbReference type="RefSeq" id="WP_006501885.1">
    <property type="nucleotide sequence ID" value="NZ_BAGZ01000005.1"/>
</dbReference>
<feature type="compositionally biased region" description="Low complexity" evidence="1">
    <location>
        <begin position="98"/>
        <end position="115"/>
    </location>
</feature>
<feature type="chain" id="PRO_5038791350" description="Lipoprotein" evidence="2">
    <location>
        <begin position="22"/>
        <end position="210"/>
    </location>
</feature>
<name>K6V4Q6_9MICO</name>
<dbReference type="OrthoDB" id="5022060at2"/>
<dbReference type="eggNOG" id="ENOG502ZN29">
    <property type="taxonomic scope" value="Bacteria"/>
</dbReference>
<feature type="signal peptide" evidence="2">
    <location>
        <begin position="1"/>
        <end position="21"/>
    </location>
</feature>
<accession>K6V4Q6</accession>
<dbReference type="PROSITE" id="PS51257">
    <property type="entry name" value="PROKAR_LIPOPROTEIN"/>
    <property type="match status" value="1"/>
</dbReference>
<feature type="compositionally biased region" description="Low complexity" evidence="1">
    <location>
        <begin position="81"/>
        <end position="90"/>
    </location>
</feature>
<evidence type="ECO:0008006" key="5">
    <source>
        <dbReference type="Google" id="ProtNLM"/>
    </source>
</evidence>
<keyword evidence="4" id="KW-1185">Reference proteome</keyword>
<reference evidence="3 4" key="1">
    <citation type="submission" date="2012-08" db="EMBL/GenBank/DDBJ databases">
        <title>Whole genome shotgun sequence of Austwickia chelonae NBRC 105200.</title>
        <authorList>
            <person name="Yoshida I."/>
            <person name="Hosoyama A."/>
            <person name="Tsuchikane K."/>
            <person name="Katsumata H."/>
            <person name="Ando Y."/>
            <person name="Ohji S."/>
            <person name="Hamada M."/>
            <person name="Tamura T."/>
            <person name="Yamazoe A."/>
            <person name="Yamazaki S."/>
            <person name="Fujita N."/>
        </authorList>
    </citation>
    <scope>NUCLEOTIDE SEQUENCE [LARGE SCALE GENOMIC DNA]</scope>
    <source>
        <strain evidence="3 4">NBRC 105200</strain>
    </source>
</reference>
<feature type="region of interest" description="Disordered" evidence="1">
    <location>
        <begin position="156"/>
        <end position="210"/>
    </location>
</feature>
<evidence type="ECO:0000313" key="3">
    <source>
        <dbReference type="EMBL" id="GAB77133.1"/>
    </source>
</evidence>
<dbReference type="EMBL" id="BAGZ01000005">
    <property type="protein sequence ID" value="GAB77133.1"/>
    <property type="molecule type" value="Genomic_DNA"/>
</dbReference>
<evidence type="ECO:0000256" key="1">
    <source>
        <dbReference type="SAM" id="MobiDB-lite"/>
    </source>
</evidence>
<gene>
    <name evidence="3" type="ORF">AUCHE_05_00380</name>
</gene>